<proteinExistence type="predicted"/>
<dbReference type="AlphaFoldDB" id="R4JCL6"/>
<sequence>MSAHRSPPRAERALTPLLEALTVWRLRSRCGRPPAVSYRATQTQRSPSGKLRGVREKPVRLTAHARARLSRGTTPEEVERAIREAPWTLALEGRRKHAHHL</sequence>
<reference evidence="2" key="1">
    <citation type="submission" date="2013-01" db="EMBL/GenBank/DDBJ databases">
        <title>Sequence Analysis and Characterization of Three Cryptic, Low-copy Number Plasmids from Thermus sp. WG.</title>
        <authorList>
            <person name="Hu Y."/>
            <person name="Wei Y."/>
            <person name="Du L."/>
            <person name="Chen Y."/>
            <person name="Huang R."/>
        </authorList>
    </citation>
    <scope>NUCLEOTIDE SEQUENCE</scope>
    <source>
        <strain evidence="2">WG</strain>
        <plasmid evidence="2">pWG13</plasmid>
    </source>
</reference>
<dbReference type="EMBL" id="KC491194">
    <property type="protein sequence ID" value="AGK85237.1"/>
    <property type="molecule type" value="Genomic_DNA"/>
</dbReference>
<feature type="region of interest" description="Disordered" evidence="1">
    <location>
        <begin position="34"/>
        <end position="55"/>
    </location>
</feature>
<organism evidence="2">
    <name type="scientific">Thermus sp. WG</name>
    <dbReference type="NCBI Taxonomy" id="1312524"/>
    <lineage>
        <taxon>Bacteria</taxon>
        <taxon>Thermotogati</taxon>
        <taxon>Deinococcota</taxon>
        <taxon>Deinococci</taxon>
        <taxon>Thermales</taxon>
        <taxon>Thermaceae</taxon>
        <taxon>Thermus</taxon>
    </lineage>
</organism>
<gene>
    <name evidence="2" type="ORF">WG13_18</name>
</gene>
<keyword evidence="2" id="KW-0614">Plasmid</keyword>
<protein>
    <submittedName>
        <fullName evidence="2">Uncharacterized protein</fullName>
    </submittedName>
</protein>
<evidence type="ECO:0000313" key="2">
    <source>
        <dbReference type="EMBL" id="AGK85237.1"/>
    </source>
</evidence>
<geneLocation type="plasmid" evidence="2">
    <name>pWG13</name>
</geneLocation>
<name>R4JCL6_9DEIN</name>
<accession>R4JCL6</accession>
<evidence type="ECO:0000256" key="1">
    <source>
        <dbReference type="SAM" id="MobiDB-lite"/>
    </source>
</evidence>